<evidence type="ECO:0000259" key="4">
    <source>
        <dbReference type="PROSITE" id="PS51153"/>
    </source>
</evidence>
<dbReference type="PANTHER" id="PTHR36766:SF3">
    <property type="entry name" value="RPW8 DOMAIN-CONTAINING PROTEIN"/>
    <property type="match status" value="1"/>
</dbReference>
<comment type="similarity">
    <text evidence="1">Belongs to the disease resistance NB-LRR family.</text>
</comment>
<name>A0AAW2DZ77_9ROSI</name>
<organism evidence="5 6">
    <name type="scientific">Lithocarpus litseifolius</name>
    <dbReference type="NCBI Taxonomy" id="425828"/>
    <lineage>
        <taxon>Eukaryota</taxon>
        <taxon>Viridiplantae</taxon>
        <taxon>Streptophyta</taxon>
        <taxon>Embryophyta</taxon>
        <taxon>Tracheophyta</taxon>
        <taxon>Spermatophyta</taxon>
        <taxon>Magnoliopsida</taxon>
        <taxon>eudicotyledons</taxon>
        <taxon>Gunneridae</taxon>
        <taxon>Pentapetalae</taxon>
        <taxon>rosids</taxon>
        <taxon>fabids</taxon>
        <taxon>Fagales</taxon>
        <taxon>Fagaceae</taxon>
        <taxon>Lithocarpus</taxon>
    </lineage>
</organism>
<dbReference type="GO" id="GO:0043531">
    <property type="term" value="F:ADP binding"/>
    <property type="evidence" value="ECO:0007669"/>
    <property type="project" value="InterPro"/>
</dbReference>
<keyword evidence="6" id="KW-1185">Reference proteome</keyword>
<accession>A0AAW2DZ77</accession>
<evidence type="ECO:0000256" key="1">
    <source>
        <dbReference type="ARBA" id="ARBA00008894"/>
    </source>
</evidence>
<dbReference type="SUPFAM" id="SSF52540">
    <property type="entry name" value="P-loop containing nucleoside triphosphate hydrolases"/>
    <property type="match status" value="1"/>
</dbReference>
<dbReference type="Pfam" id="PF05659">
    <property type="entry name" value="RPW8"/>
    <property type="match status" value="1"/>
</dbReference>
<evidence type="ECO:0000256" key="3">
    <source>
        <dbReference type="ARBA" id="ARBA00022821"/>
    </source>
</evidence>
<dbReference type="GO" id="GO:0006952">
    <property type="term" value="P:defense response"/>
    <property type="evidence" value="ECO:0007669"/>
    <property type="project" value="UniProtKB-KW"/>
</dbReference>
<dbReference type="Gene3D" id="1.10.8.430">
    <property type="entry name" value="Helical domain of apoptotic protease-activating factors"/>
    <property type="match status" value="1"/>
</dbReference>
<evidence type="ECO:0000313" key="5">
    <source>
        <dbReference type="EMBL" id="KAL0014236.1"/>
    </source>
</evidence>
<proteinExistence type="inferred from homology"/>
<dbReference type="AlphaFoldDB" id="A0AAW2DZ77"/>
<dbReference type="Gene3D" id="3.40.50.300">
    <property type="entry name" value="P-loop containing nucleotide triphosphate hydrolases"/>
    <property type="match status" value="1"/>
</dbReference>
<sequence>MADLAAGGVVGAAFGEGFAILHDTVKHVAGQIILFKSELKRLESTLDGVASTVREIKELSQALNFPEKETKSLIEQMEKGKELVLECSKIKRRDWNYCVKAYSYSNKLSKLNRAIEKFCQVNLIVQSTRNGLQTLTLVSHNTRTLNRVLKHVESQNSDMKKKYGTFSCAVPKLRDYIVGFDLHLKELKRELLKEEVTVLIVTALGGCGKTTLVKMLGWDEEIIGIYMGNIFFVNVSKTPNLKGIVQNLFGYNGDECPEFQSDEDAINQLGQLLYQIGQPILLILDDVWPESESLIDKFNFNIPNYKIVVTSRKAFSRFKFRFQLNPLDHEDAMRLFCHSASMQVGSSYRLEEDMEKIVRYCGGLPIALEVIGGSLCGQPVEVWQSKVMGWSEGHSIFDSDNEVLACLQKCLDFSADKIILKEYFMDLGSFPEDQRIPATALIDIWTELHEPSKNDVHAIANLHELNSRNLASLVMKRKDAEEVSYYYNEEFVTQHDLLRELAIQLSSQRPIIERTRLIVDIRENNLPDWWMKPQLINARLLSISTGWYIFLSNKGTHTQCNVLMSILSHHMEFFLQMSCFRRVGAAFKLLKLRL</sequence>
<gene>
    <name evidence="5" type="ORF">SO802_001305</name>
</gene>
<reference evidence="5 6" key="1">
    <citation type="submission" date="2024-01" db="EMBL/GenBank/DDBJ databases">
        <title>A telomere-to-telomere, gap-free genome of sweet tea (Lithocarpus litseifolius).</title>
        <authorList>
            <person name="Zhou J."/>
        </authorList>
    </citation>
    <scope>NUCLEOTIDE SEQUENCE [LARGE SCALE GENOMIC DNA]</scope>
    <source>
        <strain evidence="5">Zhou-2022a</strain>
        <tissue evidence="5">Leaf</tissue>
    </source>
</reference>
<evidence type="ECO:0000313" key="6">
    <source>
        <dbReference type="Proteomes" id="UP001459277"/>
    </source>
</evidence>
<dbReference type="InterPro" id="IPR027417">
    <property type="entry name" value="P-loop_NTPase"/>
</dbReference>
<dbReference type="Proteomes" id="UP001459277">
    <property type="component" value="Unassembled WGS sequence"/>
</dbReference>
<dbReference type="InterPro" id="IPR008808">
    <property type="entry name" value="Powdery_mildew-R_dom"/>
</dbReference>
<comment type="caution">
    <text evidence="5">The sequence shown here is derived from an EMBL/GenBank/DDBJ whole genome shotgun (WGS) entry which is preliminary data.</text>
</comment>
<dbReference type="Gene3D" id="1.10.10.10">
    <property type="entry name" value="Winged helix-like DNA-binding domain superfamily/Winged helix DNA-binding domain"/>
    <property type="match status" value="1"/>
</dbReference>
<dbReference type="PROSITE" id="PS51153">
    <property type="entry name" value="RPW8"/>
    <property type="match status" value="1"/>
</dbReference>
<keyword evidence="2" id="KW-0677">Repeat</keyword>
<dbReference type="InterPro" id="IPR036388">
    <property type="entry name" value="WH-like_DNA-bd_sf"/>
</dbReference>
<dbReference type="InterPro" id="IPR042197">
    <property type="entry name" value="Apaf_helical"/>
</dbReference>
<dbReference type="EMBL" id="JAZDWU010000001">
    <property type="protein sequence ID" value="KAL0014236.1"/>
    <property type="molecule type" value="Genomic_DNA"/>
</dbReference>
<dbReference type="PRINTS" id="PR00364">
    <property type="entry name" value="DISEASERSIST"/>
</dbReference>
<dbReference type="PANTHER" id="PTHR36766">
    <property type="entry name" value="PLANT BROAD-SPECTRUM MILDEW RESISTANCE PROTEIN RPW8"/>
    <property type="match status" value="1"/>
</dbReference>
<evidence type="ECO:0000256" key="2">
    <source>
        <dbReference type="ARBA" id="ARBA00022737"/>
    </source>
</evidence>
<dbReference type="Pfam" id="PF00931">
    <property type="entry name" value="NB-ARC"/>
    <property type="match status" value="1"/>
</dbReference>
<feature type="domain" description="RPW8" evidence="4">
    <location>
        <begin position="1"/>
        <end position="157"/>
    </location>
</feature>
<protein>
    <recommendedName>
        <fullName evidence="4">RPW8 domain-containing protein</fullName>
    </recommendedName>
</protein>
<keyword evidence="3" id="KW-0611">Plant defense</keyword>
<dbReference type="InterPro" id="IPR002182">
    <property type="entry name" value="NB-ARC"/>
</dbReference>